<dbReference type="EMBL" id="MLIH01000035">
    <property type="protein sequence ID" value="OHU06386.1"/>
    <property type="molecule type" value="Genomic_DNA"/>
</dbReference>
<feature type="transmembrane region" description="Helical" evidence="1">
    <location>
        <begin position="113"/>
        <end position="131"/>
    </location>
</feature>
<keyword evidence="1" id="KW-1133">Transmembrane helix</keyword>
<protein>
    <recommendedName>
        <fullName evidence="4">Transmembrane protein</fullName>
    </recommendedName>
</protein>
<name>A0ABX3BVD6_9MYCO</name>
<feature type="transmembrane region" description="Helical" evidence="1">
    <location>
        <begin position="7"/>
        <end position="33"/>
    </location>
</feature>
<keyword evidence="1" id="KW-0472">Membrane</keyword>
<dbReference type="Proteomes" id="UP000179621">
    <property type="component" value="Unassembled WGS sequence"/>
</dbReference>
<evidence type="ECO:0008006" key="4">
    <source>
        <dbReference type="Google" id="ProtNLM"/>
    </source>
</evidence>
<evidence type="ECO:0000256" key="1">
    <source>
        <dbReference type="SAM" id="Phobius"/>
    </source>
</evidence>
<dbReference type="RefSeq" id="WP_070910550.1">
    <property type="nucleotide sequence ID" value="NZ_MLIC01000002.1"/>
</dbReference>
<evidence type="ECO:0000313" key="3">
    <source>
        <dbReference type="Proteomes" id="UP000179621"/>
    </source>
</evidence>
<organism evidence="2 3">
    <name type="scientific">Mycobacteroides saopaulense</name>
    <dbReference type="NCBI Taxonomy" id="1578165"/>
    <lineage>
        <taxon>Bacteria</taxon>
        <taxon>Bacillati</taxon>
        <taxon>Actinomycetota</taxon>
        <taxon>Actinomycetes</taxon>
        <taxon>Mycobacteriales</taxon>
        <taxon>Mycobacteriaceae</taxon>
        <taxon>Mycobacteroides</taxon>
    </lineage>
</organism>
<gene>
    <name evidence="2" type="ORF">BKG73_22905</name>
</gene>
<keyword evidence="3" id="KW-1185">Reference proteome</keyword>
<evidence type="ECO:0000313" key="2">
    <source>
        <dbReference type="EMBL" id="OHU06386.1"/>
    </source>
</evidence>
<feature type="transmembrane region" description="Helical" evidence="1">
    <location>
        <begin position="39"/>
        <end position="61"/>
    </location>
</feature>
<comment type="caution">
    <text evidence="2">The sequence shown here is derived from an EMBL/GenBank/DDBJ whole genome shotgun (WGS) entry which is preliminary data.</text>
</comment>
<reference evidence="2 3" key="1">
    <citation type="submission" date="2016-10" db="EMBL/GenBank/DDBJ databases">
        <title>Evaluation of Human, Animal and Environmental Mycobacterium chelonae Isolates by Core Genome Phylogenomic Analysis, Targeted Gene Comparison, and Anti-microbial Susceptibility Patterns: A Tale of Mistaken Identities.</title>
        <authorList>
            <person name="Fogelson S.B."/>
            <person name="Camus A.C."/>
            <person name="Lorenz W."/>
            <person name="Vasireddy R."/>
            <person name="Vasireddy S."/>
            <person name="Smith T."/>
            <person name="Brown-Elliott B.A."/>
            <person name="Wallace R.J.Jr."/>
            <person name="Hasan N.A."/>
            <person name="Reischl U."/>
            <person name="Sanchez S."/>
        </authorList>
    </citation>
    <scope>NUCLEOTIDE SEQUENCE [LARGE SCALE GENOMIC DNA]</scope>
    <source>
        <strain evidence="2 3">8528</strain>
    </source>
</reference>
<keyword evidence="1" id="KW-0812">Transmembrane</keyword>
<accession>A0ABX3BVD6</accession>
<sequence>MRKLLEVVWRLLGLSIAALIAVFSFVVGAYVAARRATDLLGWLAVMGNIVGGMVAAVGVIGTFGMAMWGNGAPNRRSWKRTLVAWFGIAGIMLAASVLFLGDVVMEPDRAENWFFLGCAVAVVLSYVGELDKWARSARVHRSGNPPERGHVP</sequence>
<feature type="transmembrane region" description="Helical" evidence="1">
    <location>
        <begin position="82"/>
        <end position="101"/>
    </location>
</feature>
<proteinExistence type="predicted"/>